<gene>
    <name evidence="3" type="primary">LOC101854677</name>
</gene>
<feature type="region of interest" description="Disordered" evidence="1">
    <location>
        <begin position="558"/>
        <end position="583"/>
    </location>
</feature>
<dbReference type="Proteomes" id="UP000694888">
    <property type="component" value="Unplaced"/>
</dbReference>
<proteinExistence type="predicted"/>
<feature type="region of interest" description="Disordered" evidence="1">
    <location>
        <begin position="96"/>
        <end position="121"/>
    </location>
</feature>
<accession>A0ABM0K728</accession>
<feature type="compositionally biased region" description="Basic and acidic residues" evidence="1">
    <location>
        <begin position="196"/>
        <end position="237"/>
    </location>
</feature>
<reference evidence="3" key="1">
    <citation type="submission" date="2025-08" db="UniProtKB">
        <authorList>
            <consortium name="RefSeq"/>
        </authorList>
    </citation>
    <scope>IDENTIFICATION</scope>
</reference>
<feature type="region of interest" description="Disordered" evidence="1">
    <location>
        <begin position="136"/>
        <end position="248"/>
    </location>
</feature>
<feature type="region of interest" description="Disordered" evidence="1">
    <location>
        <begin position="612"/>
        <end position="644"/>
    </location>
</feature>
<dbReference type="GeneID" id="101854677"/>
<evidence type="ECO:0000313" key="3">
    <source>
        <dbReference type="RefSeq" id="XP_005110271.1"/>
    </source>
</evidence>
<protein>
    <submittedName>
        <fullName evidence="3">Uncharacterized protein LOC101854677</fullName>
    </submittedName>
</protein>
<keyword evidence="2" id="KW-1185">Reference proteome</keyword>
<feature type="region of interest" description="Disordered" evidence="1">
    <location>
        <begin position="360"/>
        <end position="412"/>
    </location>
</feature>
<evidence type="ECO:0000256" key="1">
    <source>
        <dbReference type="SAM" id="MobiDB-lite"/>
    </source>
</evidence>
<organism evidence="2 3">
    <name type="scientific">Aplysia californica</name>
    <name type="common">California sea hare</name>
    <dbReference type="NCBI Taxonomy" id="6500"/>
    <lineage>
        <taxon>Eukaryota</taxon>
        <taxon>Metazoa</taxon>
        <taxon>Spiralia</taxon>
        <taxon>Lophotrochozoa</taxon>
        <taxon>Mollusca</taxon>
        <taxon>Gastropoda</taxon>
        <taxon>Heterobranchia</taxon>
        <taxon>Euthyneura</taxon>
        <taxon>Tectipleura</taxon>
        <taxon>Aplysiida</taxon>
        <taxon>Aplysioidea</taxon>
        <taxon>Aplysiidae</taxon>
        <taxon>Aplysia</taxon>
    </lineage>
</organism>
<sequence>MTSIQQSPASFHLSSIGFGDHYDGRSPNSSVNGVLYKKITPRKKIDKFGLDQTDYTSFVLSSTVFPTAVRTTLLGDMQVAGPHTCGFDIVERPKPDDSVSVKSASVFPVPPPTTVDESRQESLQSYPVVSFIHTSGAAPPARERHLSTTSKVTVNSKSLSEPLREDENSLSGGPNNNDEADDGGPYQSQTASETDAMCHGRRDVRTSCDSGDGRDGLEPKRESLARIRDRLEREKRSRSLPSSKMAASSKAVPKVNSFTTIEGVRLIKYHWVSRDTRDADEAKNSTDIRDTMYLNTFFPDERPVRFNKMSLPRINRGNRSRPWTVSEANISARAAAMTLGRKPGLSSRTRYIGTAKSSVLARSQPRLPVSSATSSTDVLPPKSILNTRRHGHQKNNKEGMDNDNDNDNDEDKPLLEIRPFVSMSNFDDQRDKLKGKDGCLNSRVKQCVRFVRYRERLDKQDDDRPMKYESGRYRPFSNTNIREHDVPNPPPTPEAKLQKSVETYRKYIENIAIQTKMSSPKPFTFRGVSSVNTRQHSSLTASTSGVDTDSMVVQSVMDSNLPDTSGAPSRTSMTSPRPQNSAIYTKDVSQVSRALDIKRLSPKKSINRVVAGTRGVQQRDSPARCASDSSDEGVDVGETTPTNATNAIVVPMMPPKSECASEYSMNKED</sequence>
<dbReference type="RefSeq" id="XP_005110271.1">
    <property type="nucleotide sequence ID" value="XM_005110214.3"/>
</dbReference>
<evidence type="ECO:0000313" key="2">
    <source>
        <dbReference type="Proteomes" id="UP000694888"/>
    </source>
</evidence>
<feature type="compositionally biased region" description="Low complexity" evidence="1">
    <location>
        <begin position="147"/>
        <end position="160"/>
    </location>
</feature>
<feature type="compositionally biased region" description="Acidic residues" evidence="1">
    <location>
        <begin position="401"/>
        <end position="410"/>
    </location>
</feature>
<name>A0ABM0K728_APLCA</name>
<feature type="compositionally biased region" description="Basic and acidic residues" evidence="1">
    <location>
        <begin position="462"/>
        <end position="472"/>
    </location>
</feature>
<feature type="region of interest" description="Disordered" evidence="1">
    <location>
        <begin position="462"/>
        <end position="496"/>
    </location>
</feature>